<keyword evidence="2" id="KW-1185">Reference proteome</keyword>
<organism evidence="1 2">
    <name type="scientific">Joostella atrarenae</name>
    <dbReference type="NCBI Taxonomy" id="679257"/>
    <lineage>
        <taxon>Bacteria</taxon>
        <taxon>Pseudomonadati</taxon>
        <taxon>Bacteroidota</taxon>
        <taxon>Flavobacteriia</taxon>
        <taxon>Flavobacteriales</taxon>
        <taxon>Flavobacteriaceae</taxon>
        <taxon>Joostella</taxon>
    </lineage>
</organism>
<dbReference type="EMBL" id="JAETXX010000011">
    <property type="protein sequence ID" value="MCF8716050.1"/>
    <property type="molecule type" value="Genomic_DNA"/>
</dbReference>
<accession>A0ABS9J6J4</accession>
<dbReference type="Pfam" id="PF13972">
    <property type="entry name" value="TetR"/>
    <property type="match status" value="1"/>
</dbReference>
<name>A0ABS9J6J4_9FLAO</name>
<comment type="caution">
    <text evidence="1">The sequence shown here is derived from an EMBL/GenBank/DDBJ whole genome shotgun (WGS) entry which is preliminary data.</text>
</comment>
<proteinExistence type="predicted"/>
<reference evidence="1 2" key="1">
    <citation type="submission" date="2021-01" db="EMBL/GenBank/DDBJ databases">
        <title>Genome sequencing of Joostella atrarenae M1-2 (= KCTC 23194).</title>
        <authorList>
            <person name="Zakaria M.R."/>
            <person name="Lam M.Q."/>
            <person name="Chong C.S."/>
        </authorList>
    </citation>
    <scope>NUCLEOTIDE SEQUENCE [LARGE SCALE GENOMIC DNA]</scope>
    <source>
        <strain evidence="1 2">M1-2</strain>
    </source>
</reference>
<evidence type="ECO:0000313" key="1">
    <source>
        <dbReference type="EMBL" id="MCF8716050.1"/>
    </source>
</evidence>
<gene>
    <name evidence="1" type="ORF">JM658_14530</name>
</gene>
<dbReference type="InterPro" id="IPR025722">
    <property type="entry name" value="TetR"/>
</dbReference>
<sequence>MQQFFNRFLEEGLIVMNEDISFERLQHTIRIIITFWLPQQELLIGYKTDQTGIMPKYIWELLIPVMTIQGKKEYHRILESLG</sequence>
<protein>
    <submittedName>
        <fullName evidence="1">Uncharacterized protein</fullName>
    </submittedName>
</protein>
<evidence type="ECO:0000313" key="2">
    <source>
        <dbReference type="Proteomes" id="UP000829517"/>
    </source>
</evidence>
<dbReference type="Proteomes" id="UP000829517">
    <property type="component" value="Unassembled WGS sequence"/>
</dbReference>